<keyword evidence="1 5" id="KW-0004">4Fe-4S</keyword>
<comment type="cofactor">
    <cofactor evidence="5">
        <name>[4Fe-4S] cluster</name>
        <dbReference type="ChEBI" id="CHEBI:49883"/>
    </cofactor>
    <text evidence="5">Binds 1 [4Fe-4S] cluster per subunit.</text>
</comment>
<evidence type="ECO:0000256" key="3">
    <source>
        <dbReference type="ARBA" id="ARBA00023004"/>
    </source>
</evidence>
<keyword evidence="2 5" id="KW-0479">Metal-binding</keyword>
<comment type="similarity">
    <text evidence="5">Belongs to the IspH family.</text>
</comment>
<dbReference type="EC" id="1.17.7.4" evidence="5"/>
<protein>
    <recommendedName>
        <fullName evidence="5">4-hydroxy-3-methylbut-2-enyl diphosphate reductase</fullName>
        <shortName evidence="5">HMBPP reductase</shortName>
        <ecNumber evidence="5">1.17.7.4</ecNumber>
    </recommendedName>
</protein>
<dbReference type="Gene3D" id="3.40.1010.20">
    <property type="entry name" value="4-hydroxy-3-methylbut-2-enyl diphosphate reductase, catalytic domain"/>
    <property type="match status" value="2"/>
</dbReference>
<keyword evidence="4 5" id="KW-0411">Iron-sulfur</keyword>
<feature type="binding site" evidence="5">
    <location>
        <position position="271"/>
    </location>
    <ligand>
        <name>isopentenyl diphosphate</name>
        <dbReference type="ChEBI" id="CHEBI:128769"/>
    </ligand>
</feature>
<dbReference type="GO" id="GO:0051745">
    <property type="term" value="F:4-hydroxy-3-methylbut-2-enyl diphosphate reductase activity"/>
    <property type="evidence" value="ECO:0007669"/>
    <property type="project" value="UniProtKB-EC"/>
</dbReference>
<feature type="binding site" evidence="5">
    <location>
        <position position="228"/>
    </location>
    <ligand>
        <name>isopentenyl diphosphate</name>
        <dbReference type="ChEBI" id="CHEBI:128769"/>
    </ligand>
</feature>
<evidence type="ECO:0000256" key="1">
    <source>
        <dbReference type="ARBA" id="ARBA00022485"/>
    </source>
</evidence>
<feature type="binding site" evidence="5">
    <location>
        <position position="135"/>
    </location>
    <ligand>
        <name>dimethylallyl diphosphate</name>
        <dbReference type="ChEBI" id="CHEBI:57623"/>
    </ligand>
</feature>
<feature type="binding site" evidence="5">
    <location>
        <position position="228"/>
    </location>
    <ligand>
        <name>dimethylallyl diphosphate</name>
        <dbReference type="ChEBI" id="CHEBI:57623"/>
    </ligand>
</feature>
<dbReference type="Pfam" id="PF02401">
    <property type="entry name" value="LYTB"/>
    <property type="match status" value="1"/>
</dbReference>
<feature type="binding site" evidence="5">
    <location>
        <position position="50"/>
    </location>
    <ligand>
        <name>dimethylallyl diphosphate</name>
        <dbReference type="ChEBI" id="CHEBI:57623"/>
    </ligand>
</feature>
<feature type="binding site" evidence="5">
    <location>
        <position position="50"/>
    </location>
    <ligand>
        <name>isopentenyl diphosphate</name>
        <dbReference type="ChEBI" id="CHEBI:128769"/>
    </ligand>
</feature>
<name>A0ABT6ZIQ5_9ACTN</name>
<feature type="binding site" evidence="5">
    <location>
        <position position="172"/>
    </location>
    <ligand>
        <name>(2E)-4-hydroxy-3-methylbut-2-enyl diphosphate</name>
        <dbReference type="ChEBI" id="CHEBI:128753"/>
    </ligand>
</feature>
<feature type="active site" description="Proton donor" evidence="5">
    <location>
        <position position="137"/>
    </location>
</feature>
<dbReference type="InterPro" id="IPR003451">
    <property type="entry name" value="LytB/IspH"/>
</dbReference>
<accession>A0ABT6ZIQ5</accession>
<comment type="catalytic activity">
    <reaction evidence="5">
        <text>dimethylallyl diphosphate + 2 oxidized [2Fe-2S]-[ferredoxin] + H2O = (2E)-4-hydroxy-3-methylbut-2-enyl diphosphate + 2 reduced [2Fe-2S]-[ferredoxin] + 2 H(+)</text>
        <dbReference type="Rhea" id="RHEA:24825"/>
        <dbReference type="Rhea" id="RHEA-COMP:10000"/>
        <dbReference type="Rhea" id="RHEA-COMP:10001"/>
        <dbReference type="ChEBI" id="CHEBI:15377"/>
        <dbReference type="ChEBI" id="CHEBI:15378"/>
        <dbReference type="ChEBI" id="CHEBI:33737"/>
        <dbReference type="ChEBI" id="CHEBI:33738"/>
        <dbReference type="ChEBI" id="CHEBI:57623"/>
        <dbReference type="ChEBI" id="CHEBI:128753"/>
        <dbReference type="EC" id="1.17.7.4"/>
    </reaction>
</comment>
<feature type="binding site" evidence="5">
    <location>
        <position position="228"/>
    </location>
    <ligand>
        <name>(2E)-4-hydroxy-3-methylbut-2-enyl diphosphate</name>
        <dbReference type="ChEBI" id="CHEBI:128753"/>
    </ligand>
</feature>
<dbReference type="PANTHER" id="PTHR30426:SF0">
    <property type="entry name" value="4-HYDROXY-3-METHYLBUT-2-ENYL DIPHOSPHATE REDUCTASE"/>
    <property type="match status" value="1"/>
</dbReference>
<feature type="binding site" evidence="5">
    <location>
        <position position="85"/>
    </location>
    <ligand>
        <name>(2E)-4-hydroxy-3-methylbut-2-enyl diphosphate</name>
        <dbReference type="ChEBI" id="CHEBI:128753"/>
    </ligand>
</feature>
<feature type="binding site" evidence="5">
    <location>
        <position position="85"/>
    </location>
    <ligand>
        <name>dimethylallyl diphosphate</name>
        <dbReference type="ChEBI" id="CHEBI:57623"/>
    </ligand>
</feature>
<comment type="pathway">
    <text evidence="5">Isoprenoid biosynthesis; dimethylallyl diphosphate biosynthesis; dimethylallyl diphosphate from (2E)-4-hydroxy-3-methylbutenyl diphosphate: step 1/1.</text>
</comment>
<dbReference type="Gene3D" id="3.40.50.11270">
    <property type="match status" value="1"/>
</dbReference>
<dbReference type="Proteomes" id="UP001431693">
    <property type="component" value="Unassembled WGS sequence"/>
</dbReference>
<dbReference type="PANTHER" id="PTHR30426">
    <property type="entry name" value="4-HYDROXY-3-METHYLBUT-2-ENYL DIPHOSPHATE REDUCTASE"/>
    <property type="match status" value="1"/>
</dbReference>
<comment type="function">
    <text evidence="5">Catalyzes the conversion of 1-hydroxy-2-methyl-2-(E)-butenyl 4-diphosphate (HMBPP) into a mixture of isopentenyl diphosphate (IPP) and dimethylallyl diphosphate (DMAPP). Acts in the terminal step of the DOXP/MEP pathway for isoprenoid precursor biosynthesis.</text>
</comment>
<reference evidence="6" key="1">
    <citation type="submission" date="2023-05" db="EMBL/GenBank/DDBJ databases">
        <title>[olsenella] sp. nov., isolated from a pig farm feces dump.</title>
        <authorList>
            <person name="Chang Y.-H."/>
        </authorList>
    </citation>
    <scope>NUCLEOTIDE SEQUENCE</scope>
    <source>
        <strain evidence="6">YH-ols2217</strain>
    </source>
</reference>
<evidence type="ECO:0000256" key="2">
    <source>
        <dbReference type="ARBA" id="ARBA00022723"/>
    </source>
</evidence>
<feature type="binding site" evidence="5">
    <location>
        <position position="230"/>
    </location>
    <ligand>
        <name>(2E)-4-hydroxy-3-methylbut-2-enyl diphosphate</name>
        <dbReference type="ChEBI" id="CHEBI:128753"/>
    </ligand>
</feature>
<feature type="binding site" evidence="5">
    <location>
        <position position="230"/>
    </location>
    <ligand>
        <name>dimethylallyl diphosphate</name>
        <dbReference type="ChEBI" id="CHEBI:57623"/>
    </ligand>
</feature>
<organism evidence="6 7">
    <name type="scientific">Kribbibacterium absianum</name>
    <dbReference type="NCBI Taxonomy" id="3044210"/>
    <lineage>
        <taxon>Bacteria</taxon>
        <taxon>Bacillati</taxon>
        <taxon>Actinomycetota</taxon>
        <taxon>Coriobacteriia</taxon>
        <taxon>Coriobacteriales</taxon>
        <taxon>Kribbibacteriaceae</taxon>
        <taxon>Kribbibacterium</taxon>
    </lineage>
</organism>
<gene>
    <name evidence="5 6" type="primary">ispH</name>
    <name evidence="6" type="ORF">QJ043_02380</name>
</gene>
<dbReference type="EMBL" id="JASJEX010000001">
    <property type="protein sequence ID" value="MDJ1128930.1"/>
    <property type="molecule type" value="Genomic_DNA"/>
</dbReference>
<keyword evidence="5" id="KW-0414">Isoprene biosynthesis</keyword>
<feature type="binding site" evidence="5">
    <location>
        <position position="135"/>
    </location>
    <ligand>
        <name>isopentenyl diphosphate</name>
        <dbReference type="ChEBI" id="CHEBI:128769"/>
    </ligand>
</feature>
<dbReference type="HAMAP" id="MF_00191">
    <property type="entry name" value="IspH"/>
    <property type="match status" value="1"/>
</dbReference>
<feature type="binding site" evidence="5">
    <location>
        <position position="107"/>
    </location>
    <ligand>
        <name>[4Fe-4S] cluster</name>
        <dbReference type="ChEBI" id="CHEBI:49883"/>
    </ligand>
</feature>
<dbReference type="CDD" id="cd13944">
    <property type="entry name" value="lytB_ispH"/>
    <property type="match status" value="1"/>
</dbReference>
<comment type="pathway">
    <text evidence="5">Isoprenoid biosynthesis; isopentenyl diphosphate biosynthesis via DXP pathway; isopentenyl diphosphate from 1-deoxy-D-xylulose 5-phosphate: step 6/6.</text>
</comment>
<feature type="binding site" evidence="5">
    <location>
        <position position="85"/>
    </location>
    <ligand>
        <name>isopentenyl diphosphate</name>
        <dbReference type="ChEBI" id="CHEBI:128769"/>
    </ligand>
</feature>
<feature type="binding site" evidence="5">
    <location>
        <position position="200"/>
    </location>
    <ligand>
        <name>[4Fe-4S] cluster</name>
        <dbReference type="ChEBI" id="CHEBI:49883"/>
    </ligand>
</feature>
<feature type="binding site" evidence="5">
    <location>
        <position position="271"/>
    </location>
    <ligand>
        <name>dimethylallyl diphosphate</name>
        <dbReference type="ChEBI" id="CHEBI:57623"/>
    </ligand>
</feature>
<keyword evidence="5 6" id="KW-0560">Oxidoreductase</keyword>
<feature type="binding site" evidence="5">
    <location>
        <position position="271"/>
    </location>
    <ligand>
        <name>(2E)-4-hydroxy-3-methylbut-2-enyl diphosphate</name>
        <dbReference type="ChEBI" id="CHEBI:128753"/>
    </ligand>
</feature>
<proteinExistence type="inferred from homology"/>
<dbReference type="NCBIfam" id="TIGR00216">
    <property type="entry name" value="ispH_lytB"/>
    <property type="match status" value="1"/>
</dbReference>
<evidence type="ECO:0000313" key="7">
    <source>
        <dbReference type="Proteomes" id="UP001431693"/>
    </source>
</evidence>
<dbReference type="RefSeq" id="WP_283712566.1">
    <property type="nucleotide sequence ID" value="NZ_JASJEW010000001.1"/>
</dbReference>
<feature type="binding site" evidence="5">
    <location>
        <position position="135"/>
    </location>
    <ligand>
        <name>(2E)-4-hydroxy-3-methylbut-2-enyl diphosphate</name>
        <dbReference type="ChEBI" id="CHEBI:128753"/>
    </ligand>
</feature>
<comment type="caution">
    <text evidence="6">The sequence shown here is derived from an EMBL/GenBank/DDBJ whole genome shotgun (WGS) entry which is preliminary data.</text>
</comment>
<feature type="binding site" evidence="5">
    <location>
        <position position="230"/>
    </location>
    <ligand>
        <name>isopentenyl diphosphate</name>
        <dbReference type="ChEBI" id="CHEBI:128769"/>
    </ligand>
</feature>
<evidence type="ECO:0000256" key="4">
    <source>
        <dbReference type="ARBA" id="ARBA00023014"/>
    </source>
</evidence>
<sequence length="291" mass="29973">MALRDTRPAVEVAEQAGACFGVERALALVDRVLAEHDGSTGVHTLGPLIHNPAVVDGLAEQGVSVVGERDLGSLPGGDLVVLRTHGVVPSVVDEARAAGLEVADATCPYVKKVHHAARRLADEGYQVVVVGEQGHPEVEGILGHAPSAWVIGCAEDLDGRDVPKRVGVVVQTTQSKANLDAVIARLSSLAEEVRLFNTICEATSERQAAAAALARRADVMVVLGGRNSANTTRLAQICSTFAPTHHIEGADELDPAWLAGAALVGVTAGASTPASQIADLVAAIESVADPS</sequence>
<evidence type="ECO:0000313" key="6">
    <source>
        <dbReference type="EMBL" id="MDJ1128930.1"/>
    </source>
</evidence>
<evidence type="ECO:0000256" key="5">
    <source>
        <dbReference type="HAMAP-Rule" id="MF_00191"/>
    </source>
</evidence>
<comment type="caution">
    <text evidence="5">Lacks conserved residue(s) required for the propagation of feature annotation.</text>
</comment>
<keyword evidence="7" id="KW-1185">Reference proteome</keyword>
<feature type="binding site" evidence="5">
    <location>
        <position position="19"/>
    </location>
    <ligand>
        <name>[4Fe-4S] cluster</name>
        <dbReference type="ChEBI" id="CHEBI:49883"/>
    </ligand>
</feature>
<keyword evidence="3 5" id="KW-0408">Iron</keyword>
<comment type="catalytic activity">
    <reaction evidence="5">
        <text>isopentenyl diphosphate + 2 oxidized [2Fe-2S]-[ferredoxin] + H2O = (2E)-4-hydroxy-3-methylbut-2-enyl diphosphate + 2 reduced [2Fe-2S]-[ferredoxin] + 2 H(+)</text>
        <dbReference type="Rhea" id="RHEA:24488"/>
        <dbReference type="Rhea" id="RHEA-COMP:10000"/>
        <dbReference type="Rhea" id="RHEA-COMP:10001"/>
        <dbReference type="ChEBI" id="CHEBI:15377"/>
        <dbReference type="ChEBI" id="CHEBI:15378"/>
        <dbReference type="ChEBI" id="CHEBI:33737"/>
        <dbReference type="ChEBI" id="CHEBI:33738"/>
        <dbReference type="ChEBI" id="CHEBI:128753"/>
        <dbReference type="ChEBI" id="CHEBI:128769"/>
        <dbReference type="EC" id="1.17.7.4"/>
    </reaction>
</comment>
<feature type="binding site" evidence="5">
    <location>
        <position position="50"/>
    </location>
    <ligand>
        <name>(2E)-4-hydroxy-3-methylbut-2-enyl diphosphate</name>
        <dbReference type="ChEBI" id="CHEBI:128753"/>
    </ligand>
</feature>